<reference evidence="3" key="1">
    <citation type="submission" date="2017-09" db="EMBL/GenBank/DDBJ databases">
        <title>Depth-based differentiation of microbial function through sediment-hosted aquifers and enrichment of novel symbionts in the deep terrestrial subsurface.</title>
        <authorList>
            <person name="Probst A.J."/>
            <person name="Ladd B."/>
            <person name="Jarett J.K."/>
            <person name="Geller-Mcgrath D.E."/>
            <person name="Sieber C.M.K."/>
            <person name="Emerson J.B."/>
            <person name="Anantharaman K."/>
            <person name="Thomas B.C."/>
            <person name="Malmstrom R."/>
            <person name="Stieglmeier M."/>
            <person name="Klingl A."/>
            <person name="Woyke T."/>
            <person name="Ryan C.M."/>
            <person name="Banfield J.F."/>
        </authorList>
    </citation>
    <scope>NUCLEOTIDE SEQUENCE [LARGE SCALE GENOMIC DNA]</scope>
</reference>
<proteinExistence type="predicted"/>
<evidence type="ECO:0000313" key="2">
    <source>
        <dbReference type="EMBL" id="PIR76069.1"/>
    </source>
</evidence>
<gene>
    <name evidence="2" type="ORF">COU32_03895</name>
</gene>
<comment type="caution">
    <text evidence="2">The sequence shown here is derived from an EMBL/GenBank/DDBJ whole genome shotgun (WGS) entry which is preliminary data.</text>
</comment>
<accession>A0A2H0TV84</accession>
<protein>
    <submittedName>
        <fullName evidence="2">Uncharacterized protein</fullName>
    </submittedName>
</protein>
<name>A0A2H0TV84_9BACT</name>
<dbReference type="Proteomes" id="UP000231530">
    <property type="component" value="Unassembled WGS sequence"/>
</dbReference>
<keyword evidence="1" id="KW-0812">Transmembrane</keyword>
<sequence>MLSKPVKEKSMNPHHQTVRWLRDIMSQLKTALIVAIFMGWQMPDEDSPRVIRDTFGVICGSLDLTLFLALLLAWGALKIYEGKKSPWG</sequence>
<organism evidence="2 3">
    <name type="scientific">Candidatus Magasanikbacteria bacterium CG10_big_fil_rev_8_21_14_0_10_42_10</name>
    <dbReference type="NCBI Taxonomy" id="1974649"/>
    <lineage>
        <taxon>Bacteria</taxon>
        <taxon>Candidatus Magasanikiibacteriota</taxon>
    </lineage>
</organism>
<dbReference type="EMBL" id="PFBY01000042">
    <property type="protein sequence ID" value="PIR76069.1"/>
    <property type="molecule type" value="Genomic_DNA"/>
</dbReference>
<evidence type="ECO:0000313" key="3">
    <source>
        <dbReference type="Proteomes" id="UP000231530"/>
    </source>
</evidence>
<dbReference type="AlphaFoldDB" id="A0A2H0TV84"/>
<keyword evidence="1" id="KW-1133">Transmembrane helix</keyword>
<evidence type="ECO:0000256" key="1">
    <source>
        <dbReference type="SAM" id="Phobius"/>
    </source>
</evidence>
<keyword evidence="1" id="KW-0472">Membrane</keyword>
<feature type="transmembrane region" description="Helical" evidence="1">
    <location>
        <begin position="54"/>
        <end position="77"/>
    </location>
</feature>